<feature type="domain" description="C2HC zinc finger plants" evidence="2">
    <location>
        <begin position="213"/>
        <end position="258"/>
    </location>
</feature>
<feature type="region of interest" description="Disordered" evidence="1">
    <location>
        <begin position="172"/>
        <end position="192"/>
    </location>
</feature>
<dbReference type="PANTHER" id="PTHR35513">
    <property type="entry name" value="OS02G0158600 PROTEIN"/>
    <property type="match status" value="1"/>
</dbReference>
<dbReference type="Proteomes" id="UP001530377">
    <property type="component" value="Unassembled WGS sequence"/>
</dbReference>
<organism evidence="3 4">
    <name type="scientific">Cyclostephanos tholiformis</name>
    <dbReference type="NCBI Taxonomy" id="382380"/>
    <lineage>
        <taxon>Eukaryota</taxon>
        <taxon>Sar</taxon>
        <taxon>Stramenopiles</taxon>
        <taxon>Ochrophyta</taxon>
        <taxon>Bacillariophyta</taxon>
        <taxon>Coscinodiscophyceae</taxon>
        <taxon>Thalassiosirophycidae</taxon>
        <taxon>Stephanodiscales</taxon>
        <taxon>Stephanodiscaceae</taxon>
        <taxon>Cyclostephanos</taxon>
    </lineage>
</organism>
<evidence type="ECO:0000259" key="2">
    <source>
        <dbReference type="Pfam" id="PF25017"/>
    </source>
</evidence>
<evidence type="ECO:0000313" key="3">
    <source>
        <dbReference type="EMBL" id="KAL3811993.1"/>
    </source>
</evidence>
<evidence type="ECO:0000256" key="1">
    <source>
        <dbReference type="SAM" id="MobiDB-lite"/>
    </source>
</evidence>
<evidence type="ECO:0000313" key="4">
    <source>
        <dbReference type="Proteomes" id="UP001530377"/>
    </source>
</evidence>
<accession>A0ABD3RGI4</accession>
<dbReference type="InterPro" id="IPR056971">
    <property type="entry name" value="Znf-C2HC_3"/>
</dbReference>
<reference evidence="3 4" key="1">
    <citation type="submission" date="2024-10" db="EMBL/GenBank/DDBJ databases">
        <title>Updated reference genomes for cyclostephanoid diatoms.</title>
        <authorList>
            <person name="Roberts W.R."/>
            <person name="Alverson A.J."/>
        </authorList>
    </citation>
    <scope>NUCLEOTIDE SEQUENCE [LARGE SCALE GENOMIC DNA]</scope>
    <source>
        <strain evidence="3 4">AJA228-03</strain>
    </source>
</reference>
<keyword evidence="4" id="KW-1185">Reference proteome</keyword>
<dbReference type="EMBL" id="JALLPB020000223">
    <property type="protein sequence ID" value="KAL3811993.1"/>
    <property type="molecule type" value="Genomic_DNA"/>
</dbReference>
<feature type="compositionally biased region" description="Gly residues" evidence="1">
    <location>
        <begin position="22"/>
        <end position="37"/>
    </location>
</feature>
<dbReference type="Pfam" id="PF25017">
    <property type="entry name" value="zf-C2HC_3"/>
    <property type="match status" value="1"/>
</dbReference>
<dbReference type="PANTHER" id="PTHR35513:SF1">
    <property type="entry name" value="OS02G0158600 PROTEIN"/>
    <property type="match status" value="1"/>
</dbReference>
<protein>
    <recommendedName>
        <fullName evidence="2">C2HC zinc finger plants domain-containing protein</fullName>
    </recommendedName>
</protein>
<feature type="region of interest" description="Disordered" evidence="1">
    <location>
        <begin position="1"/>
        <end position="55"/>
    </location>
</feature>
<proteinExistence type="predicted"/>
<feature type="compositionally biased region" description="Low complexity" evidence="1">
    <location>
        <begin position="175"/>
        <end position="190"/>
    </location>
</feature>
<name>A0ABD3RGI4_9STRA</name>
<feature type="compositionally biased region" description="Pro residues" evidence="1">
    <location>
        <begin position="1"/>
        <end position="19"/>
    </location>
</feature>
<gene>
    <name evidence="3" type="ORF">ACHAXA_009611</name>
</gene>
<sequence length="281" mass="30339">MQYPPPLKGGQCPPPPPSSPTAGGGGGGGRGVVGPGGVAKRDILLPPPDGARQRHPPDIAELLHYARTSYVTNPTDALSALMDALDLTTGTRDASSRALDRIRCELGDAVANRILVVAGGGGMTSTSSSMIMIATSIAVVSWDRTIVKGRWPPTLPRTTTTTIPIPIVIRDRRSSSSSTRMPSSSTMPPSGLTEREMTLRAMELVREMLNDTSTILYAQGRQHLLQQAMEDGSSIVCSRCGDMIKTERWTQHAEYWCRGLMRDDDDCLDDDDDDEVEEMDT</sequence>
<comment type="caution">
    <text evidence="3">The sequence shown here is derived from an EMBL/GenBank/DDBJ whole genome shotgun (WGS) entry which is preliminary data.</text>
</comment>
<dbReference type="AlphaFoldDB" id="A0ABD3RGI4"/>